<dbReference type="GO" id="GO:1990281">
    <property type="term" value="C:efflux pump complex"/>
    <property type="evidence" value="ECO:0007669"/>
    <property type="project" value="TreeGrafter"/>
</dbReference>
<evidence type="ECO:0000256" key="2">
    <source>
        <dbReference type="ARBA" id="ARBA00009477"/>
    </source>
</evidence>
<dbReference type="NCBIfam" id="TIGR01730">
    <property type="entry name" value="RND_mfp"/>
    <property type="match status" value="1"/>
</dbReference>
<comment type="caution">
    <text evidence="8">The sequence shown here is derived from an EMBL/GenBank/DDBJ whole genome shotgun (WGS) entry which is preliminary data.</text>
</comment>
<dbReference type="GO" id="GO:0015562">
    <property type="term" value="F:efflux transmembrane transporter activity"/>
    <property type="evidence" value="ECO:0007669"/>
    <property type="project" value="TreeGrafter"/>
</dbReference>
<dbReference type="InterPro" id="IPR058627">
    <property type="entry name" value="MdtA-like_C"/>
</dbReference>
<dbReference type="InterPro" id="IPR058625">
    <property type="entry name" value="MdtA-like_BSH"/>
</dbReference>
<keyword evidence="9" id="KW-1185">Reference proteome</keyword>
<keyword evidence="3" id="KW-0813">Transport</keyword>
<dbReference type="Pfam" id="PF25876">
    <property type="entry name" value="HH_MFP_RND"/>
    <property type="match status" value="1"/>
</dbReference>
<evidence type="ECO:0000256" key="3">
    <source>
        <dbReference type="ARBA" id="ARBA00022448"/>
    </source>
</evidence>
<sequence>MNRNSRTVIGFVLSLIFISCKSEKKDNSPAAGGRDGRGVDRPVQAEAFIVKAKALSENLEIPGTLLPFEVTEIRPEISGRIVALNMQEGSFVQKGALLVKLFDGDLQASLKKLEVQLQIAQKTAERQKQLLDIQGISQQEYDLSELQVSNLKADIDLTKVNISKTEIRAPFAGRMGLRNISNGAYISPTTLLTTISQVNQLKLEFTVPEKYSEAMRRGRQVSFTIAGADAMFNATVLATESNIEATTRTLKVRAVVQGRHNLLVPGAFAKVALQLGKNDHSLIVPSQAVIPQARNKSVIVYKGGKPNFTVITTGIRDSSYVQVLDGVKEGDTVITTALLAIRPESKIKLSKVQ</sequence>
<organism evidence="8 9">
    <name type="scientific">Niastella vici</name>
    <dbReference type="NCBI Taxonomy" id="1703345"/>
    <lineage>
        <taxon>Bacteria</taxon>
        <taxon>Pseudomonadati</taxon>
        <taxon>Bacteroidota</taxon>
        <taxon>Chitinophagia</taxon>
        <taxon>Chitinophagales</taxon>
        <taxon>Chitinophagaceae</taxon>
        <taxon>Niastella</taxon>
    </lineage>
</organism>
<evidence type="ECO:0000313" key="9">
    <source>
        <dbReference type="Proteomes" id="UP000192796"/>
    </source>
</evidence>
<dbReference type="InterPro" id="IPR006143">
    <property type="entry name" value="RND_pump_MFP"/>
</dbReference>
<dbReference type="Gene3D" id="2.40.420.20">
    <property type="match status" value="1"/>
</dbReference>
<dbReference type="InterPro" id="IPR058624">
    <property type="entry name" value="MdtA-like_HH"/>
</dbReference>
<dbReference type="AlphaFoldDB" id="A0A1V9FIE2"/>
<dbReference type="InterPro" id="IPR058792">
    <property type="entry name" value="Beta-barrel_RND_2"/>
</dbReference>
<feature type="domain" description="Multidrug resistance protein MdtA-like C-terminal permuted SH3" evidence="7">
    <location>
        <begin position="282"/>
        <end position="336"/>
    </location>
</feature>
<dbReference type="Gene3D" id="2.40.50.100">
    <property type="match status" value="1"/>
</dbReference>
<comment type="subcellular location">
    <subcellularLocation>
        <location evidence="1">Cell envelope</location>
    </subcellularLocation>
</comment>
<comment type="similarity">
    <text evidence="2">Belongs to the membrane fusion protein (MFP) (TC 8.A.1) family.</text>
</comment>
<dbReference type="Gene3D" id="2.40.30.170">
    <property type="match status" value="1"/>
</dbReference>
<feature type="domain" description="Multidrug resistance protein MdtA-like barrel-sandwich hybrid" evidence="5">
    <location>
        <begin position="70"/>
        <end position="188"/>
    </location>
</feature>
<dbReference type="STRING" id="1703345.A3860_06925"/>
<dbReference type="RefSeq" id="WP_081155197.1">
    <property type="nucleotide sequence ID" value="NZ_LVYD01000102.1"/>
</dbReference>
<dbReference type="SUPFAM" id="SSF111369">
    <property type="entry name" value="HlyD-like secretion proteins"/>
    <property type="match status" value="1"/>
</dbReference>
<dbReference type="EMBL" id="LVYD01000102">
    <property type="protein sequence ID" value="OQP58057.1"/>
    <property type="molecule type" value="Genomic_DNA"/>
</dbReference>
<dbReference type="Pfam" id="PF25954">
    <property type="entry name" value="Beta-barrel_RND_2"/>
    <property type="match status" value="1"/>
</dbReference>
<evidence type="ECO:0000259" key="4">
    <source>
        <dbReference type="Pfam" id="PF25876"/>
    </source>
</evidence>
<protein>
    <submittedName>
        <fullName evidence="8">Efflux transporter periplasmic adaptor subunit</fullName>
    </submittedName>
</protein>
<feature type="domain" description="Multidrug resistance protein MdtA-like alpha-helical hairpin" evidence="4">
    <location>
        <begin position="105"/>
        <end position="159"/>
    </location>
</feature>
<evidence type="ECO:0000256" key="1">
    <source>
        <dbReference type="ARBA" id="ARBA00004196"/>
    </source>
</evidence>
<dbReference type="PANTHER" id="PTHR30469">
    <property type="entry name" value="MULTIDRUG RESISTANCE PROTEIN MDTA"/>
    <property type="match status" value="1"/>
</dbReference>
<gene>
    <name evidence="8" type="ORF">A3860_06925</name>
</gene>
<dbReference type="PROSITE" id="PS51257">
    <property type="entry name" value="PROKAR_LIPOPROTEIN"/>
    <property type="match status" value="1"/>
</dbReference>
<evidence type="ECO:0000313" key="8">
    <source>
        <dbReference type="EMBL" id="OQP58057.1"/>
    </source>
</evidence>
<reference evidence="8 9" key="1">
    <citation type="submission" date="2016-03" db="EMBL/GenBank/DDBJ databases">
        <title>Niastella vici sp. nov., isolated from farmland soil.</title>
        <authorList>
            <person name="Chen L."/>
            <person name="Wang D."/>
            <person name="Yang S."/>
            <person name="Wang G."/>
        </authorList>
    </citation>
    <scope>NUCLEOTIDE SEQUENCE [LARGE SCALE GENOMIC DNA]</scope>
    <source>
        <strain evidence="8 9">DJ57</strain>
    </source>
</reference>
<dbReference type="OrthoDB" id="9806939at2"/>
<evidence type="ECO:0000259" key="5">
    <source>
        <dbReference type="Pfam" id="PF25917"/>
    </source>
</evidence>
<feature type="domain" description="CusB-like beta-barrel" evidence="6">
    <location>
        <begin position="203"/>
        <end position="274"/>
    </location>
</feature>
<accession>A0A1V9FIE2</accession>
<name>A0A1V9FIE2_9BACT</name>
<dbReference type="Pfam" id="PF25967">
    <property type="entry name" value="RND-MFP_C"/>
    <property type="match status" value="1"/>
</dbReference>
<evidence type="ECO:0000259" key="7">
    <source>
        <dbReference type="Pfam" id="PF25967"/>
    </source>
</evidence>
<dbReference type="Gene3D" id="1.10.287.470">
    <property type="entry name" value="Helix hairpin bin"/>
    <property type="match status" value="1"/>
</dbReference>
<dbReference type="PANTHER" id="PTHR30469:SF36">
    <property type="entry name" value="BLL3903 PROTEIN"/>
    <property type="match status" value="1"/>
</dbReference>
<proteinExistence type="inferred from homology"/>
<dbReference type="Pfam" id="PF25917">
    <property type="entry name" value="BSH_RND"/>
    <property type="match status" value="1"/>
</dbReference>
<evidence type="ECO:0000259" key="6">
    <source>
        <dbReference type="Pfam" id="PF25954"/>
    </source>
</evidence>
<dbReference type="Proteomes" id="UP000192796">
    <property type="component" value="Unassembled WGS sequence"/>
</dbReference>